<dbReference type="AlphaFoldDB" id="A0A8H6A2F2"/>
<evidence type="ECO:0000256" key="1">
    <source>
        <dbReference type="SAM" id="MobiDB-lite"/>
    </source>
</evidence>
<organism evidence="2 3">
    <name type="scientific">Petromyces alliaceus</name>
    <name type="common">Aspergillus alliaceus</name>
    <dbReference type="NCBI Taxonomy" id="209559"/>
    <lineage>
        <taxon>Eukaryota</taxon>
        <taxon>Fungi</taxon>
        <taxon>Dikarya</taxon>
        <taxon>Ascomycota</taxon>
        <taxon>Pezizomycotina</taxon>
        <taxon>Eurotiomycetes</taxon>
        <taxon>Eurotiomycetidae</taxon>
        <taxon>Eurotiales</taxon>
        <taxon>Aspergillaceae</taxon>
        <taxon>Aspergillus</taxon>
        <taxon>Aspergillus subgen. Circumdati</taxon>
    </lineage>
</organism>
<dbReference type="Proteomes" id="UP000541154">
    <property type="component" value="Unassembled WGS sequence"/>
</dbReference>
<name>A0A8H6A2F2_PETAA</name>
<reference evidence="2 3" key="1">
    <citation type="submission" date="2019-04" db="EMBL/GenBank/DDBJ databases">
        <title>Aspergillus burnettii sp. nov., novel species from soil in southeast Queensland.</title>
        <authorList>
            <person name="Gilchrist C.L.M."/>
            <person name="Pitt J.I."/>
            <person name="Lange L."/>
            <person name="Lacey H.J."/>
            <person name="Vuong D."/>
            <person name="Midgley D.J."/>
            <person name="Greenfield P."/>
            <person name="Bradbury M."/>
            <person name="Lacey E."/>
            <person name="Busk P.K."/>
            <person name="Pilgaard B."/>
            <person name="Chooi Y.H."/>
            <person name="Piggott A.M."/>
        </authorList>
    </citation>
    <scope>NUCLEOTIDE SEQUENCE [LARGE SCALE GENOMIC DNA]</scope>
    <source>
        <strain evidence="2 3">FRR 5400</strain>
    </source>
</reference>
<sequence>MALSSDMHLPQQTRQACKRDACIDKFTLKLQMLPKTYGMSGTRAIDFPKVPEIKKRWHNRRDGSEESMLNHCLSGIVGFSNTTSLTPLSRDKNKGGNSGSEAQGHDVLLSLRELKKVPEVERSSASLDCCGSILVADGEKDAETMKPTLPSVRVSWSLTSNVDAKNVVLPLDKVMSDSSTSALERMGDQEVLHPHYRHAEKLDPSYLTTSFHPADLGILKAIERILLPQCQYR</sequence>
<keyword evidence="3" id="KW-1185">Reference proteome</keyword>
<feature type="region of interest" description="Disordered" evidence="1">
    <location>
        <begin position="84"/>
        <end position="104"/>
    </location>
</feature>
<protein>
    <submittedName>
        <fullName evidence="2">Uncharacterized protein</fullName>
    </submittedName>
</protein>
<gene>
    <name evidence="2" type="ORF">ETB97_001737</name>
</gene>
<proteinExistence type="predicted"/>
<accession>A0A8H6A2F2</accession>
<dbReference type="EMBL" id="SPNV01000134">
    <property type="protein sequence ID" value="KAF5860317.1"/>
    <property type="molecule type" value="Genomic_DNA"/>
</dbReference>
<evidence type="ECO:0000313" key="3">
    <source>
        <dbReference type="Proteomes" id="UP000541154"/>
    </source>
</evidence>
<evidence type="ECO:0000313" key="2">
    <source>
        <dbReference type="EMBL" id="KAF5860317.1"/>
    </source>
</evidence>
<comment type="caution">
    <text evidence="2">The sequence shown here is derived from an EMBL/GenBank/DDBJ whole genome shotgun (WGS) entry which is preliminary data.</text>
</comment>